<dbReference type="GeneID" id="17268428"/>
<evidence type="ECO:0000313" key="9">
    <source>
        <dbReference type="EnsemblProtists" id="EOD22881"/>
    </source>
</evidence>
<accession>A0A0D3JH96</accession>
<evidence type="ECO:0000256" key="1">
    <source>
        <dbReference type="ARBA" id="ARBA00004141"/>
    </source>
</evidence>
<keyword evidence="4 6" id="KW-1133">Transmembrane helix</keyword>
<keyword evidence="5 6" id="KW-0472">Membrane</keyword>
<feature type="transmembrane region" description="Helical" evidence="6">
    <location>
        <begin position="100"/>
        <end position="119"/>
    </location>
</feature>
<evidence type="ECO:0000313" key="10">
    <source>
        <dbReference type="Proteomes" id="UP000013827"/>
    </source>
</evidence>
<evidence type="ECO:0000256" key="6">
    <source>
        <dbReference type="SAM" id="Phobius"/>
    </source>
</evidence>
<dbReference type="InterPro" id="IPR001104">
    <property type="entry name" value="3-oxo-5_a-steroid_4-DH_C"/>
</dbReference>
<evidence type="ECO:0000259" key="8">
    <source>
        <dbReference type="Pfam" id="PF02544"/>
    </source>
</evidence>
<evidence type="ECO:0000256" key="4">
    <source>
        <dbReference type="ARBA" id="ARBA00022989"/>
    </source>
</evidence>
<dbReference type="Proteomes" id="UP000013827">
    <property type="component" value="Unassembled WGS sequence"/>
</dbReference>
<comment type="similarity">
    <text evidence="2">Belongs to the steroid 5-alpha reductase family.</text>
</comment>
<dbReference type="KEGG" id="ehx:EMIHUDRAFT_56015"/>
<organism evidence="9 10">
    <name type="scientific">Emiliania huxleyi (strain CCMP1516)</name>
    <dbReference type="NCBI Taxonomy" id="280463"/>
    <lineage>
        <taxon>Eukaryota</taxon>
        <taxon>Haptista</taxon>
        <taxon>Haptophyta</taxon>
        <taxon>Prymnesiophyceae</taxon>
        <taxon>Isochrysidales</taxon>
        <taxon>Noelaerhabdaceae</taxon>
        <taxon>Emiliania</taxon>
    </lineage>
</organism>
<dbReference type="InterPro" id="IPR039357">
    <property type="entry name" value="SRD5A/TECR"/>
</dbReference>
<keyword evidence="3 6" id="KW-0812">Transmembrane</keyword>
<evidence type="ECO:0000256" key="3">
    <source>
        <dbReference type="ARBA" id="ARBA00022692"/>
    </source>
</evidence>
<name>A0A0D3JH96_EMIH1</name>
<evidence type="ECO:0000256" key="5">
    <source>
        <dbReference type="ARBA" id="ARBA00023136"/>
    </source>
</evidence>
<feature type="domain" description="3-oxo-5-alpha-steroid 4-dehydrogenase C-terminal" evidence="8">
    <location>
        <begin position="91"/>
        <end position="208"/>
    </location>
</feature>
<feature type="chain" id="PRO_5044224065" description="3-oxo-5-alpha-steroid 4-dehydrogenase C-terminal domain-containing protein" evidence="7">
    <location>
        <begin position="19"/>
        <end position="208"/>
    </location>
</feature>
<dbReference type="PANTHER" id="PTHR10556">
    <property type="entry name" value="3-OXO-5-ALPHA-STEROID 4-DEHYDROGENASE"/>
    <property type="match status" value="1"/>
</dbReference>
<dbReference type="eggNOG" id="KOG1638">
    <property type="taxonomic scope" value="Eukaryota"/>
</dbReference>
<feature type="transmembrane region" description="Helical" evidence="6">
    <location>
        <begin position="60"/>
        <end position="80"/>
    </location>
</feature>
<reference evidence="10" key="1">
    <citation type="journal article" date="2013" name="Nature">
        <title>Pan genome of the phytoplankton Emiliania underpins its global distribution.</title>
        <authorList>
            <person name="Read B.A."/>
            <person name="Kegel J."/>
            <person name="Klute M.J."/>
            <person name="Kuo A."/>
            <person name="Lefebvre S.C."/>
            <person name="Maumus F."/>
            <person name="Mayer C."/>
            <person name="Miller J."/>
            <person name="Monier A."/>
            <person name="Salamov A."/>
            <person name="Young J."/>
            <person name="Aguilar M."/>
            <person name="Claverie J.M."/>
            <person name="Frickenhaus S."/>
            <person name="Gonzalez K."/>
            <person name="Herman E.K."/>
            <person name="Lin Y.C."/>
            <person name="Napier J."/>
            <person name="Ogata H."/>
            <person name="Sarno A.F."/>
            <person name="Shmutz J."/>
            <person name="Schroeder D."/>
            <person name="de Vargas C."/>
            <person name="Verret F."/>
            <person name="von Dassow P."/>
            <person name="Valentin K."/>
            <person name="Van de Peer Y."/>
            <person name="Wheeler G."/>
            <person name="Dacks J.B."/>
            <person name="Delwiche C.F."/>
            <person name="Dyhrman S.T."/>
            <person name="Glockner G."/>
            <person name="John U."/>
            <person name="Richards T."/>
            <person name="Worden A.Z."/>
            <person name="Zhang X."/>
            <person name="Grigoriev I.V."/>
            <person name="Allen A.E."/>
            <person name="Bidle K."/>
            <person name="Borodovsky M."/>
            <person name="Bowler C."/>
            <person name="Brownlee C."/>
            <person name="Cock J.M."/>
            <person name="Elias M."/>
            <person name="Gladyshev V.N."/>
            <person name="Groth M."/>
            <person name="Guda C."/>
            <person name="Hadaegh A."/>
            <person name="Iglesias-Rodriguez M.D."/>
            <person name="Jenkins J."/>
            <person name="Jones B.M."/>
            <person name="Lawson T."/>
            <person name="Leese F."/>
            <person name="Lindquist E."/>
            <person name="Lobanov A."/>
            <person name="Lomsadze A."/>
            <person name="Malik S.B."/>
            <person name="Marsh M.E."/>
            <person name="Mackinder L."/>
            <person name="Mock T."/>
            <person name="Mueller-Roeber B."/>
            <person name="Pagarete A."/>
            <person name="Parker M."/>
            <person name="Probert I."/>
            <person name="Quesneville H."/>
            <person name="Raines C."/>
            <person name="Rensing S.A."/>
            <person name="Riano-Pachon D.M."/>
            <person name="Richier S."/>
            <person name="Rokitta S."/>
            <person name="Shiraiwa Y."/>
            <person name="Soanes D.M."/>
            <person name="van der Giezen M."/>
            <person name="Wahlund T.M."/>
            <person name="Williams B."/>
            <person name="Wilson W."/>
            <person name="Wolfe G."/>
            <person name="Wurch L.L."/>
        </authorList>
    </citation>
    <scope>NUCLEOTIDE SEQUENCE</scope>
</reference>
<dbReference type="Gene3D" id="1.20.120.1630">
    <property type="match status" value="1"/>
</dbReference>
<dbReference type="Pfam" id="PF02544">
    <property type="entry name" value="Steroid_dh"/>
    <property type="match status" value="1"/>
</dbReference>
<proteinExistence type="inferred from homology"/>
<feature type="transmembrane region" description="Helical" evidence="6">
    <location>
        <begin position="151"/>
        <end position="177"/>
    </location>
</feature>
<dbReference type="HOGENOM" id="CLU_065395_2_0_1"/>
<evidence type="ECO:0000256" key="2">
    <source>
        <dbReference type="ARBA" id="ARBA00007742"/>
    </source>
</evidence>
<dbReference type="RefSeq" id="XP_005775310.1">
    <property type="nucleotide sequence ID" value="XM_005775253.1"/>
</dbReference>
<evidence type="ECO:0000256" key="7">
    <source>
        <dbReference type="SAM" id="SignalP"/>
    </source>
</evidence>
<dbReference type="PROSITE" id="PS50244">
    <property type="entry name" value="S5A_REDUCTASE"/>
    <property type="match status" value="1"/>
</dbReference>
<reference evidence="9" key="2">
    <citation type="submission" date="2024-10" db="UniProtKB">
        <authorList>
            <consortium name="EnsemblProtists"/>
        </authorList>
    </citation>
    <scope>IDENTIFICATION</scope>
</reference>
<dbReference type="PaxDb" id="2903-EOD22881"/>
<comment type="subcellular location">
    <subcellularLocation>
        <location evidence="1">Membrane</location>
        <topology evidence="1">Multi-pass membrane protein</topology>
    </subcellularLocation>
</comment>
<keyword evidence="7" id="KW-0732">Signal</keyword>
<keyword evidence="10" id="KW-1185">Reference proteome</keyword>
<dbReference type="GO" id="GO:0006629">
    <property type="term" value="P:lipid metabolic process"/>
    <property type="evidence" value="ECO:0007669"/>
    <property type="project" value="InterPro"/>
</dbReference>
<dbReference type="PANTHER" id="PTHR10556:SF35">
    <property type="entry name" value="3-OXO-5-ALPHA-STEROID 4-DEHYDROGENASE FAMILY PROTEIN"/>
    <property type="match status" value="1"/>
</dbReference>
<feature type="signal peptide" evidence="7">
    <location>
        <begin position="1"/>
        <end position="18"/>
    </location>
</feature>
<dbReference type="OMA" id="KFWHVVA"/>
<dbReference type="GO" id="GO:0016627">
    <property type="term" value="F:oxidoreductase activity, acting on the CH-CH group of donors"/>
    <property type="evidence" value="ECO:0007669"/>
    <property type="project" value="InterPro"/>
</dbReference>
<sequence>IPSRWGMLLIYGPAFAAALYCAATAPQLNGRELLVASLLALHFGKRVAEVLGLHKYSGSVQAAASGFIGFFYALVVLLICSQQHKVPASLYAQRPSSTSLALGLCLFALGEAGNLYHHALLARLRNPREQYTLPRGGMFELVTMPHYFFELVAWLGIALVAQQANALLVFAGMVSYLSGRAVATTQWYMGKFGKSWPASRRHIVPFLF</sequence>
<protein>
    <recommendedName>
        <fullName evidence="8">3-oxo-5-alpha-steroid 4-dehydrogenase C-terminal domain-containing protein</fullName>
    </recommendedName>
</protein>
<dbReference type="EnsemblProtists" id="EOD22881">
    <property type="protein sequence ID" value="EOD22881"/>
    <property type="gene ID" value="EMIHUDRAFT_56015"/>
</dbReference>
<dbReference type="AlphaFoldDB" id="A0A0D3JH96"/>
<dbReference type="GO" id="GO:0016020">
    <property type="term" value="C:membrane"/>
    <property type="evidence" value="ECO:0007669"/>
    <property type="project" value="UniProtKB-SubCell"/>
</dbReference>